<dbReference type="OrthoDB" id="176879at2"/>
<organism evidence="4 5">
    <name type="scientific">Brevifollis gellanilyticus</name>
    <dbReference type="NCBI Taxonomy" id="748831"/>
    <lineage>
        <taxon>Bacteria</taxon>
        <taxon>Pseudomonadati</taxon>
        <taxon>Verrucomicrobiota</taxon>
        <taxon>Verrucomicrobiia</taxon>
        <taxon>Verrucomicrobiales</taxon>
        <taxon>Verrucomicrobiaceae</taxon>
    </lineage>
</organism>
<feature type="compositionally biased region" description="Low complexity" evidence="2">
    <location>
        <begin position="463"/>
        <end position="488"/>
    </location>
</feature>
<evidence type="ECO:0000313" key="5">
    <source>
        <dbReference type="Proteomes" id="UP000321577"/>
    </source>
</evidence>
<dbReference type="EMBL" id="BKAG01000002">
    <property type="protein sequence ID" value="GEP41254.1"/>
    <property type="molecule type" value="Genomic_DNA"/>
</dbReference>
<reference evidence="4 5" key="1">
    <citation type="submission" date="2019-07" db="EMBL/GenBank/DDBJ databases">
        <title>Whole genome shotgun sequence of Brevifollis gellanilyticus NBRC 108608.</title>
        <authorList>
            <person name="Hosoyama A."/>
            <person name="Uohara A."/>
            <person name="Ohji S."/>
            <person name="Ichikawa N."/>
        </authorList>
    </citation>
    <scope>NUCLEOTIDE SEQUENCE [LARGE SCALE GENOMIC DNA]</scope>
    <source>
        <strain evidence="4 5">NBRC 108608</strain>
    </source>
</reference>
<feature type="compositionally biased region" description="Polar residues" evidence="2">
    <location>
        <begin position="541"/>
        <end position="566"/>
    </location>
</feature>
<evidence type="ECO:0000313" key="4">
    <source>
        <dbReference type="EMBL" id="GEP41254.1"/>
    </source>
</evidence>
<feature type="region of interest" description="Disordered" evidence="2">
    <location>
        <begin position="286"/>
        <end position="586"/>
    </location>
</feature>
<feature type="transmembrane region" description="Helical" evidence="3">
    <location>
        <begin position="32"/>
        <end position="49"/>
    </location>
</feature>
<comment type="caution">
    <text evidence="4">The sequence shown here is derived from an EMBL/GenBank/DDBJ whole genome shotgun (WGS) entry which is preliminary data.</text>
</comment>
<dbReference type="AlphaFoldDB" id="A0A512M3D1"/>
<feature type="compositionally biased region" description="Basic and acidic residues" evidence="2">
    <location>
        <begin position="305"/>
        <end position="328"/>
    </location>
</feature>
<protein>
    <submittedName>
        <fullName evidence="4">Uncharacterized protein</fullName>
    </submittedName>
</protein>
<dbReference type="Proteomes" id="UP000321577">
    <property type="component" value="Unassembled WGS sequence"/>
</dbReference>
<keyword evidence="3" id="KW-0472">Membrane</keyword>
<sequence>MSASTDASFAPVARQVARRVALRRGLGWLGESLWWTVGAVALCALLAVLTGRSLFVFATWTLVIGWIAFAAFRAFVRTPGLYSVLSLWDQKTGRREAFASAWWFEQQSELTEAQRAHIAAQRALLPEAQKSLAADLPLQPHRWLWLPIALAVSALFVSAIVHPAPQTLTLDEKMEEKAKQEAQKLADTDWQKKKLEGLTAEEQAALEKLKESLKQTAEDLEKAGGKDARDVMSDLEKRAREAEKLAERLAADKDMWASDKLIQSLREHADTADLGDAVAAKNATQAAKSAEALSEQLKSPQLTNDARERVNETLKDSEKSAEKEDRTRTVGQHVLAAASEMQKTKPVEAGAEFQKLAEKMRDQARREQAQKELEKLAQQLRDAGSNITGQNEAGSMQQMAAAGQQGPQGQQQQQQGQTPQVGQSQAQQQGQQQQQLQPPGMGQMSQQQQSMMQQNPVPGNGKGQQQQMMLSQQPPGQQGQQPKEGQPMLFAPIPGQKPGDKPESFMLGPPGQNPGDGPPMAITMPGGKEAGVGTAELNADATAQQKAGNQSVVAAQQNNDGASSVRSVEGGARKEGASRSASEIATEAISAEEEALDEAALPPSRREQVRRYFTELRKRFEKP</sequence>
<keyword evidence="5" id="KW-1185">Reference proteome</keyword>
<feature type="compositionally biased region" description="Low complexity" evidence="2">
    <location>
        <begin position="508"/>
        <end position="519"/>
    </location>
</feature>
<proteinExistence type="predicted"/>
<feature type="transmembrane region" description="Helical" evidence="3">
    <location>
        <begin position="143"/>
        <end position="164"/>
    </location>
</feature>
<evidence type="ECO:0000256" key="1">
    <source>
        <dbReference type="SAM" id="Coils"/>
    </source>
</evidence>
<evidence type="ECO:0000256" key="2">
    <source>
        <dbReference type="SAM" id="MobiDB-lite"/>
    </source>
</evidence>
<dbReference type="RefSeq" id="WP_146848716.1">
    <property type="nucleotide sequence ID" value="NZ_BKAG01000002.1"/>
</dbReference>
<feature type="coiled-coil region" evidence="1">
    <location>
        <begin position="192"/>
        <end position="252"/>
    </location>
</feature>
<feature type="compositionally biased region" description="Basic and acidic residues" evidence="2">
    <location>
        <begin position="355"/>
        <end position="375"/>
    </location>
</feature>
<keyword evidence="3" id="KW-1133">Transmembrane helix</keyword>
<feature type="compositionally biased region" description="Low complexity" evidence="2">
    <location>
        <begin position="394"/>
        <end position="454"/>
    </location>
</feature>
<feature type="transmembrane region" description="Helical" evidence="3">
    <location>
        <begin position="54"/>
        <end position="76"/>
    </location>
</feature>
<accession>A0A512M3D1</accession>
<evidence type="ECO:0000256" key="3">
    <source>
        <dbReference type="SAM" id="Phobius"/>
    </source>
</evidence>
<keyword evidence="3" id="KW-0812">Transmembrane</keyword>
<keyword evidence="1" id="KW-0175">Coiled coil</keyword>
<name>A0A512M3D1_9BACT</name>
<gene>
    <name evidence="4" type="ORF">BGE01nite_05450</name>
</gene>